<proteinExistence type="inferred from homology"/>
<evidence type="ECO:0000256" key="5">
    <source>
        <dbReference type="ARBA" id="ARBA00022989"/>
    </source>
</evidence>
<comment type="caution">
    <text evidence="8">The sequence shown here is derived from an EMBL/GenBank/DDBJ whole genome shotgun (WGS) entry which is preliminary data.</text>
</comment>
<name>A0ABP7M9Z8_9GAMM</name>
<evidence type="ECO:0000313" key="9">
    <source>
        <dbReference type="Proteomes" id="UP001501565"/>
    </source>
</evidence>
<comment type="subcellular location">
    <subcellularLocation>
        <location evidence="1">Cell membrane</location>
        <topology evidence="1">Multi-pass membrane protein</topology>
    </subcellularLocation>
</comment>
<evidence type="ECO:0000256" key="4">
    <source>
        <dbReference type="ARBA" id="ARBA00022692"/>
    </source>
</evidence>
<sequence>MHIVKWAALLTVFWVLLSGYIQPLLLSFGAVSIAVVLVVLKRMDAVDQEPKHVSSGFQMFRYLAWLAGQVVSSSIHVTKLIWGSPDKLSPSLAKVSIKNVTPKAHVLYANSITLTPGTLSVDLKDGEVTVHALEKASIDQLEQGDMERKIISLWSDKK</sequence>
<keyword evidence="9" id="KW-1185">Reference proteome</keyword>
<keyword evidence="5 7" id="KW-1133">Transmembrane helix</keyword>
<dbReference type="InterPro" id="IPR002758">
    <property type="entry name" value="Cation_antiport_E"/>
</dbReference>
<gene>
    <name evidence="8" type="ORF">GCM10022277_08500</name>
</gene>
<feature type="transmembrane region" description="Helical" evidence="7">
    <location>
        <begin position="20"/>
        <end position="40"/>
    </location>
</feature>
<evidence type="ECO:0000256" key="6">
    <source>
        <dbReference type="ARBA" id="ARBA00023136"/>
    </source>
</evidence>
<protein>
    <submittedName>
        <fullName evidence="8">Na+/H+ antiporter subunit E</fullName>
    </submittedName>
</protein>
<keyword evidence="3" id="KW-1003">Cell membrane</keyword>
<keyword evidence="4 7" id="KW-0812">Transmembrane</keyword>
<dbReference type="PANTHER" id="PTHR34584:SF1">
    <property type="entry name" value="NA(+)_H(+) ANTIPORTER SUBUNIT E1"/>
    <property type="match status" value="1"/>
</dbReference>
<evidence type="ECO:0000256" key="1">
    <source>
        <dbReference type="ARBA" id="ARBA00004651"/>
    </source>
</evidence>
<dbReference type="EMBL" id="BAABBN010000004">
    <property type="protein sequence ID" value="GAA3916119.1"/>
    <property type="molecule type" value="Genomic_DNA"/>
</dbReference>
<reference evidence="9" key="1">
    <citation type="journal article" date="2019" name="Int. J. Syst. Evol. Microbiol.">
        <title>The Global Catalogue of Microorganisms (GCM) 10K type strain sequencing project: providing services to taxonomists for standard genome sequencing and annotation.</title>
        <authorList>
            <consortium name="The Broad Institute Genomics Platform"/>
            <consortium name="The Broad Institute Genome Sequencing Center for Infectious Disease"/>
            <person name="Wu L."/>
            <person name="Ma J."/>
        </authorList>
    </citation>
    <scope>NUCLEOTIDE SEQUENCE [LARGE SCALE GENOMIC DNA]</scope>
    <source>
        <strain evidence="9">JCM 17551</strain>
    </source>
</reference>
<dbReference type="RefSeq" id="WP_344795824.1">
    <property type="nucleotide sequence ID" value="NZ_BAABBN010000004.1"/>
</dbReference>
<dbReference type="Pfam" id="PF01899">
    <property type="entry name" value="MNHE"/>
    <property type="match status" value="1"/>
</dbReference>
<accession>A0ABP7M9Z8</accession>
<dbReference type="PANTHER" id="PTHR34584">
    <property type="entry name" value="NA(+)/H(+) ANTIPORTER SUBUNIT E1"/>
    <property type="match status" value="1"/>
</dbReference>
<keyword evidence="6 7" id="KW-0472">Membrane</keyword>
<organism evidence="8 9">
    <name type="scientific">Litoribacillus peritrichatus</name>
    <dbReference type="NCBI Taxonomy" id="718191"/>
    <lineage>
        <taxon>Bacteria</taxon>
        <taxon>Pseudomonadati</taxon>
        <taxon>Pseudomonadota</taxon>
        <taxon>Gammaproteobacteria</taxon>
        <taxon>Oceanospirillales</taxon>
        <taxon>Oceanospirillaceae</taxon>
        <taxon>Litoribacillus</taxon>
    </lineage>
</organism>
<evidence type="ECO:0000256" key="2">
    <source>
        <dbReference type="ARBA" id="ARBA00006228"/>
    </source>
</evidence>
<dbReference type="Proteomes" id="UP001501565">
    <property type="component" value="Unassembled WGS sequence"/>
</dbReference>
<comment type="similarity">
    <text evidence="2">Belongs to the CPA3 antiporters (TC 2.A.63) subunit E family.</text>
</comment>
<evidence type="ECO:0000256" key="7">
    <source>
        <dbReference type="SAM" id="Phobius"/>
    </source>
</evidence>
<evidence type="ECO:0000256" key="3">
    <source>
        <dbReference type="ARBA" id="ARBA00022475"/>
    </source>
</evidence>
<evidence type="ECO:0000313" key="8">
    <source>
        <dbReference type="EMBL" id="GAA3916119.1"/>
    </source>
</evidence>